<organism evidence="1 2">
    <name type="scientific">Piscibacillus salipiscarius</name>
    <dbReference type="NCBI Taxonomy" id="299480"/>
    <lineage>
        <taxon>Bacteria</taxon>
        <taxon>Bacillati</taxon>
        <taxon>Bacillota</taxon>
        <taxon>Bacilli</taxon>
        <taxon>Bacillales</taxon>
        <taxon>Bacillaceae</taxon>
        <taxon>Piscibacillus</taxon>
    </lineage>
</organism>
<accession>A0ABW5QBI5</accession>
<dbReference type="PANTHER" id="PTHR34351">
    <property type="entry name" value="SLR1927 PROTEIN-RELATED"/>
    <property type="match status" value="1"/>
</dbReference>
<reference evidence="2" key="1">
    <citation type="journal article" date="2019" name="Int. J. Syst. Evol. Microbiol.">
        <title>The Global Catalogue of Microorganisms (GCM) 10K type strain sequencing project: providing services to taxonomists for standard genome sequencing and annotation.</title>
        <authorList>
            <consortium name="The Broad Institute Genomics Platform"/>
            <consortium name="The Broad Institute Genome Sequencing Center for Infectious Disease"/>
            <person name="Wu L."/>
            <person name="Ma J."/>
        </authorList>
    </citation>
    <scope>NUCLEOTIDE SEQUENCE [LARGE SCALE GENOMIC DNA]</scope>
    <source>
        <strain evidence="2">TISTR 1571</strain>
    </source>
</reference>
<dbReference type="EMBL" id="JBHUMZ010000023">
    <property type="protein sequence ID" value="MFD2639277.1"/>
    <property type="molecule type" value="Genomic_DNA"/>
</dbReference>
<dbReference type="PANTHER" id="PTHR34351:SF2">
    <property type="entry name" value="DUF58 DOMAIN-CONTAINING PROTEIN"/>
    <property type="match status" value="1"/>
</dbReference>
<gene>
    <name evidence="1" type="ORF">ACFSW4_10400</name>
</gene>
<evidence type="ECO:0000313" key="2">
    <source>
        <dbReference type="Proteomes" id="UP001597452"/>
    </source>
</evidence>
<sequence>MFRKTIRSSNLYRWLTIPGGIFIILSFFPRLGTFPILAFIGLLFFVLYFGSRFYENHLDDYLAIDYPNRKIRCYPGDEENLQLSIMQKGILPILNAKLVVKYDIVLESSYKFSEEKMTNTLEVPITLLSFEKKELLLPVLAKRRGVGRIRVIRLVVPNILGFSEIDLLYNRYHKEEVVIYPSLSEVKGLNLLDPRSNGDHQAKHSIYEEPLLQYGTRAYDRGDPFNRIHWKATAKRNELQTKIVEKVNQLSWCFIINVKTEYGTSMVEQTEQLLEQTAYMCRFATERQIPFEIYMNVRGRGGAPYVHLTLGEGHHHLMNALELLARVNPLGLTAPLLHTLNHLNQQPKPPYIIQIGEMSQQHHPFFKRWEQNGHSVYYLDTKKGASELAPLHMKGGRAINEKSG</sequence>
<dbReference type="RefSeq" id="WP_377329125.1">
    <property type="nucleotide sequence ID" value="NZ_JBHUMZ010000023.1"/>
</dbReference>
<protein>
    <submittedName>
        <fullName evidence="1">DUF58 domain-containing protein</fullName>
    </submittedName>
</protein>
<comment type="caution">
    <text evidence="1">The sequence shown here is derived from an EMBL/GenBank/DDBJ whole genome shotgun (WGS) entry which is preliminary data.</text>
</comment>
<proteinExistence type="predicted"/>
<keyword evidence="2" id="KW-1185">Reference proteome</keyword>
<evidence type="ECO:0000313" key="1">
    <source>
        <dbReference type="EMBL" id="MFD2639277.1"/>
    </source>
</evidence>
<dbReference type="Proteomes" id="UP001597452">
    <property type="component" value="Unassembled WGS sequence"/>
</dbReference>
<name>A0ABW5QBI5_9BACI</name>